<dbReference type="GO" id="GO:0008967">
    <property type="term" value="F:phosphoglycolate phosphatase activity"/>
    <property type="evidence" value="ECO:0007669"/>
    <property type="project" value="TreeGrafter"/>
</dbReference>
<keyword evidence="2" id="KW-1185">Reference proteome</keyword>
<name>A0A1C4YJT8_MICVI</name>
<dbReference type="EMBL" id="LT607411">
    <property type="protein sequence ID" value="SCF20974.1"/>
    <property type="molecule type" value="Genomic_DNA"/>
</dbReference>
<dbReference type="Pfam" id="PF13419">
    <property type="entry name" value="HAD_2"/>
    <property type="match status" value="1"/>
</dbReference>
<dbReference type="SUPFAM" id="SSF56784">
    <property type="entry name" value="HAD-like"/>
    <property type="match status" value="1"/>
</dbReference>
<dbReference type="PANTHER" id="PTHR43434:SF1">
    <property type="entry name" value="PHOSPHOGLYCOLATE PHOSPHATASE"/>
    <property type="match status" value="1"/>
</dbReference>
<sequence>MVDVDDTLCLTESVCFELENEVLRRIGRPPMPRAVHLATWGQPLLGAMPHRSPGVDLARFEAAYRGVLDRYVTDGRLDVIPPENLHAMDRLVAAGRTVMLLTSRTESEMAHLLAPDHVLAERVSAVFHAGNTRYRKPDPRVFDELLAATGLAPGQCVYVGDSPGDAVAAGTAGLHFVACLQSGVRRREDFEQRHVDLFIDAFPEVVDAVTRLENGP</sequence>
<proteinExistence type="predicted"/>
<dbReference type="InterPro" id="IPR036412">
    <property type="entry name" value="HAD-like_sf"/>
</dbReference>
<dbReference type="Gene3D" id="3.40.50.1000">
    <property type="entry name" value="HAD superfamily/HAD-like"/>
    <property type="match status" value="1"/>
</dbReference>
<dbReference type="GO" id="GO:0006281">
    <property type="term" value="P:DNA repair"/>
    <property type="evidence" value="ECO:0007669"/>
    <property type="project" value="TreeGrafter"/>
</dbReference>
<gene>
    <name evidence="1" type="ORF">GA0074695_4358</name>
</gene>
<dbReference type="SFLD" id="SFLDG01129">
    <property type="entry name" value="C1.5:_HAD__Beta-PGM__Phosphata"/>
    <property type="match status" value="1"/>
</dbReference>
<dbReference type="InterPro" id="IPR023198">
    <property type="entry name" value="PGP-like_dom2"/>
</dbReference>
<evidence type="ECO:0000313" key="2">
    <source>
        <dbReference type="Proteomes" id="UP000198242"/>
    </source>
</evidence>
<evidence type="ECO:0000313" key="1">
    <source>
        <dbReference type="EMBL" id="SCF20974.1"/>
    </source>
</evidence>
<dbReference type="InterPro" id="IPR050155">
    <property type="entry name" value="HAD-like_hydrolase_sf"/>
</dbReference>
<dbReference type="PANTHER" id="PTHR43434">
    <property type="entry name" value="PHOSPHOGLYCOLATE PHOSPHATASE"/>
    <property type="match status" value="1"/>
</dbReference>
<dbReference type="AlphaFoldDB" id="A0A1C4YJT8"/>
<dbReference type="InterPro" id="IPR023214">
    <property type="entry name" value="HAD_sf"/>
</dbReference>
<reference evidence="2" key="1">
    <citation type="submission" date="2016-06" db="EMBL/GenBank/DDBJ databases">
        <authorList>
            <person name="Varghese N."/>
            <person name="Submissions Spin"/>
        </authorList>
    </citation>
    <scope>NUCLEOTIDE SEQUENCE [LARGE SCALE GENOMIC DNA]</scope>
    <source>
        <strain evidence="2">DSM 43909</strain>
    </source>
</reference>
<dbReference type="InterPro" id="IPR041492">
    <property type="entry name" value="HAD_2"/>
</dbReference>
<accession>A0A1C4YJT8</accession>
<dbReference type="SFLD" id="SFLDS00003">
    <property type="entry name" value="Haloacid_Dehalogenase"/>
    <property type="match status" value="1"/>
</dbReference>
<organism evidence="1 2">
    <name type="scientific">Micromonospora viridifaciens</name>
    <dbReference type="NCBI Taxonomy" id="1881"/>
    <lineage>
        <taxon>Bacteria</taxon>
        <taxon>Bacillati</taxon>
        <taxon>Actinomycetota</taxon>
        <taxon>Actinomycetes</taxon>
        <taxon>Micromonosporales</taxon>
        <taxon>Micromonosporaceae</taxon>
        <taxon>Micromonospora</taxon>
    </lineage>
</organism>
<dbReference type="Proteomes" id="UP000198242">
    <property type="component" value="Chromosome I"/>
</dbReference>
<dbReference type="Gene3D" id="1.10.150.240">
    <property type="entry name" value="Putative phosphatase, domain 2"/>
    <property type="match status" value="1"/>
</dbReference>
<protein>
    <submittedName>
        <fullName evidence="1">Phosphoglycolate phosphatase</fullName>
    </submittedName>
</protein>